<evidence type="ECO:0000313" key="2">
    <source>
        <dbReference type="EMBL" id="GMQ31264.1"/>
    </source>
</evidence>
<evidence type="ECO:0000256" key="1">
    <source>
        <dbReference type="SAM" id="MobiDB-lite"/>
    </source>
</evidence>
<name>A0ABQ6PTF6_9BACT</name>
<accession>A0ABQ6PTF6</accession>
<organism evidence="2 3">
    <name type="scientific">Algoriphagus confluentis</name>
    <dbReference type="NCBI Taxonomy" id="1697556"/>
    <lineage>
        <taxon>Bacteria</taxon>
        <taxon>Pseudomonadati</taxon>
        <taxon>Bacteroidota</taxon>
        <taxon>Cytophagia</taxon>
        <taxon>Cytophagales</taxon>
        <taxon>Cyclobacteriaceae</taxon>
        <taxon>Algoriphagus</taxon>
    </lineage>
</organism>
<keyword evidence="3" id="KW-1185">Reference proteome</keyword>
<protein>
    <submittedName>
        <fullName evidence="2">Uncharacterized protein</fullName>
    </submittedName>
</protein>
<evidence type="ECO:0000313" key="3">
    <source>
        <dbReference type="Proteomes" id="UP001338309"/>
    </source>
</evidence>
<feature type="region of interest" description="Disordered" evidence="1">
    <location>
        <begin position="31"/>
        <end position="52"/>
    </location>
</feature>
<comment type="caution">
    <text evidence="2">The sequence shown here is derived from an EMBL/GenBank/DDBJ whole genome shotgun (WGS) entry which is preliminary data.</text>
</comment>
<dbReference type="Proteomes" id="UP001338309">
    <property type="component" value="Unassembled WGS sequence"/>
</dbReference>
<proteinExistence type="predicted"/>
<sequence>MPERFAFLIVRFADANKTLVGAGIRVIFTAPFPNETRPQTNPSPHRNRNGSV</sequence>
<reference evidence="2 3" key="1">
    <citation type="submission" date="2023-08" db="EMBL/GenBank/DDBJ databases">
        <title>Draft genome sequence of Algoriphagus confluentis.</title>
        <authorList>
            <person name="Takatani N."/>
            <person name="Hosokawa M."/>
            <person name="Sawabe T."/>
        </authorList>
    </citation>
    <scope>NUCLEOTIDE SEQUENCE [LARGE SCALE GENOMIC DNA]</scope>
    <source>
        <strain evidence="2 3">NBRC 111222</strain>
    </source>
</reference>
<gene>
    <name evidence="2" type="ORF">Aconfl_39080</name>
</gene>
<dbReference type="EMBL" id="BTPD01000016">
    <property type="protein sequence ID" value="GMQ31264.1"/>
    <property type="molecule type" value="Genomic_DNA"/>
</dbReference>